<proteinExistence type="predicted"/>
<evidence type="ECO:0000313" key="1">
    <source>
        <dbReference type="EMBL" id="SFT80602.1"/>
    </source>
</evidence>
<name>A0A1I7B0E1_9FLAO</name>
<evidence type="ECO:0000313" key="2">
    <source>
        <dbReference type="Proteomes" id="UP000236454"/>
    </source>
</evidence>
<organism evidence="1 2">
    <name type="scientific">Lishizhenia tianjinensis</name>
    <dbReference type="NCBI Taxonomy" id="477690"/>
    <lineage>
        <taxon>Bacteria</taxon>
        <taxon>Pseudomonadati</taxon>
        <taxon>Bacteroidota</taxon>
        <taxon>Flavobacteriia</taxon>
        <taxon>Flavobacteriales</taxon>
        <taxon>Crocinitomicaceae</taxon>
        <taxon>Lishizhenia</taxon>
    </lineage>
</organism>
<evidence type="ECO:0008006" key="3">
    <source>
        <dbReference type="Google" id="ProtNLM"/>
    </source>
</evidence>
<dbReference type="Proteomes" id="UP000236454">
    <property type="component" value="Unassembled WGS sequence"/>
</dbReference>
<accession>A0A1I7B0E1</accession>
<gene>
    <name evidence="1" type="ORF">SAMN05216474_2435</name>
</gene>
<keyword evidence="2" id="KW-1185">Reference proteome</keyword>
<sequence length="294" mass="33715">MESCMARYFTELIWLNLPSKMSYIKNASYFLKLQLSSVVLLLCSGLCWGQPTRHIKSFNLGVGIEKPMSFIYDFVDDNDFRTSFYKDSEIIPLGLSLNLSKNVGRKTHLHFSLLGRALGNTAYTYHQDKSIDEINYTFTDSNFVRSNLFQLQLGAKYFLNNAPLGTYLHANLNVAYINNEIFRKSTLGSEFILHTETFAPAKHQSILYGIDLGMGATKMISNRLLLDYGFHISPFWFLLSPNNMDAHWINHTINAEGFIPGYSKGNVELLNKKLLATEFLKFYLKIGLQNFKYE</sequence>
<protein>
    <recommendedName>
        <fullName evidence="3">Outer membrane protein beta-barrel domain-containing protein</fullName>
    </recommendedName>
</protein>
<dbReference type="AlphaFoldDB" id="A0A1I7B0E1"/>
<dbReference type="EMBL" id="FPAS01000004">
    <property type="protein sequence ID" value="SFT80602.1"/>
    <property type="molecule type" value="Genomic_DNA"/>
</dbReference>
<dbReference type="STRING" id="477690.SAMN05216474_2435"/>
<reference evidence="1 2" key="1">
    <citation type="submission" date="2016-10" db="EMBL/GenBank/DDBJ databases">
        <authorList>
            <person name="de Groot N.N."/>
        </authorList>
    </citation>
    <scope>NUCLEOTIDE SEQUENCE [LARGE SCALE GENOMIC DNA]</scope>
    <source>
        <strain evidence="1 2">CGMCC 1.7005</strain>
    </source>
</reference>